<protein>
    <submittedName>
        <fullName evidence="2">Uncharacterized protein</fullName>
    </submittedName>
</protein>
<evidence type="ECO:0000256" key="1">
    <source>
        <dbReference type="SAM" id="SignalP"/>
    </source>
</evidence>
<evidence type="ECO:0000313" key="3">
    <source>
        <dbReference type="Proteomes" id="UP000075320"/>
    </source>
</evidence>
<dbReference type="RefSeq" id="WP_061835170.1">
    <property type="nucleotide sequence ID" value="NZ_LUKE01000002.1"/>
</dbReference>
<evidence type="ECO:0000313" key="2">
    <source>
        <dbReference type="EMBL" id="KYG64659.1"/>
    </source>
</evidence>
<dbReference type="Proteomes" id="UP000075320">
    <property type="component" value="Unassembled WGS sequence"/>
</dbReference>
<name>A0A150WKX8_BDEBC</name>
<feature type="chain" id="PRO_5007573291" evidence="1">
    <location>
        <begin position="20"/>
        <end position="124"/>
    </location>
</feature>
<keyword evidence="3" id="KW-1185">Reference proteome</keyword>
<keyword evidence="1" id="KW-0732">Signal</keyword>
<dbReference type="AlphaFoldDB" id="A0A150WKX8"/>
<proteinExistence type="predicted"/>
<organism evidence="2 3">
    <name type="scientific">Bdellovibrio bacteriovorus</name>
    <dbReference type="NCBI Taxonomy" id="959"/>
    <lineage>
        <taxon>Bacteria</taxon>
        <taxon>Pseudomonadati</taxon>
        <taxon>Bdellovibrionota</taxon>
        <taxon>Bdellovibrionia</taxon>
        <taxon>Bdellovibrionales</taxon>
        <taxon>Pseudobdellovibrionaceae</taxon>
        <taxon>Bdellovibrio</taxon>
    </lineage>
</organism>
<gene>
    <name evidence="2" type="ORF">AZI86_10615</name>
</gene>
<sequence length="124" mass="14089">MKLLGAALSILLYSSFSFAVCPFDGMYIYELKQDPRFVVTPETQGRITRDLFWANEKFFRDFTKYKCRGAYRTAQVKEVATGDVFTYYRTVIDACDGGNTVGVIVPKGRHKAIAEIGDSEIRCY</sequence>
<comment type="caution">
    <text evidence="2">The sequence shown here is derived from an EMBL/GenBank/DDBJ whole genome shotgun (WGS) entry which is preliminary data.</text>
</comment>
<feature type="signal peptide" evidence="1">
    <location>
        <begin position="1"/>
        <end position="19"/>
    </location>
</feature>
<dbReference type="EMBL" id="LUKE01000002">
    <property type="protein sequence ID" value="KYG64659.1"/>
    <property type="molecule type" value="Genomic_DNA"/>
</dbReference>
<reference evidence="2 3" key="1">
    <citation type="submission" date="2016-03" db="EMBL/GenBank/DDBJ databases">
        <authorList>
            <person name="Ploux O."/>
        </authorList>
    </citation>
    <scope>NUCLEOTIDE SEQUENCE [LARGE SCALE GENOMIC DNA]</scope>
    <source>
        <strain evidence="2 3">R0</strain>
    </source>
</reference>
<accession>A0A150WKX8</accession>